<dbReference type="EMBL" id="QDEB01027686">
    <property type="protein sequence ID" value="RZC40246.1"/>
    <property type="molecule type" value="Genomic_DNA"/>
</dbReference>
<feature type="domain" description="Pseudouridine synthase I TruA alpha/beta" evidence="3">
    <location>
        <begin position="82"/>
        <end position="120"/>
    </location>
</feature>
<accession>A0A482W5A1</accession>
<dbReference type="Proteomes" id="UP000292052">
    <property type="component" value="Unassembled WGS sequence"/>
</dbReference>
<dbReference type="GO" id="GO:0160147">
    <property type="term" value="F:tRNA pseudouridine(38-40) synthase activity"/>
    <property type="evidence" value="ECO:0007669"/>
    <property type="project" value="UniProtKB-EC"/>
</dbReference>
<reference evidence="4 5" key="1">
    <citation type="submission" date="2017-03" db="EMBL/GenBank/DDBJ databases">
        <title>Genome of the blue death feigning beetle - Asbolus verrucosus.</title>
        <authorList>
            <person name="Rider S.D."/>
        </authorList>
    </citation>
    <scope>NUCLEOTIDE SEQUENCE [LARGE SCALE GENOMIC DNA]</scope>
    <source>
        <strain evidence="4">Butters</strain>
        <tissue evidence="4">Head and leg muscle</tissue>
    </source>
</reference>
<feature type="non-terminal residue" evidence="4">
    <location>
        <position position="1"/>
    </location>
</feature>
<comment type="catalytic activity">
    <reaction evidence="2">
        <text>uridine(38/39/40) in tRNA = pseudouridine(38/39/40) in tRNA</text>
        <dbReference type="Rhea" id="RHEA:22376"/>
        <dbReference type="Rhea" id="RHEA-COMP:10085"/>
        <dbReference type="Rhea" id="RHEA-COMP:10087"/>
        <dbReference type="ChEBI" id="CHEBI:65314"/>
        <dbReference type="ChEBI" id="CHEBI:65315"/>
        <dbReference type="EC" id="5.4.99.12"/>
    </reaction>
</comment>
<dbReference type="Pfam" id="PF01416">
    <property type="entry name" value="PseudoU_synth_1"/>
    <property type="match status" value="1"/>
</dbReference>
<proteinExistence type="inferred from homology"/>
<dbReference type="GO" id="GO:0005737">
    <property type="term" value="C:cytoplasm"/>
    <property type="evidence" value="ECO:0007669"/>
    <property type="project" value="TreeGrafter"/>
</dbReference>
<keyword evidence="2" id="KW-0819">tRNA processing</keyword>
<evidence type="ECO:0000256" key="1">
    <source>
        <dbReference type="ARBA" id="ARBA00023235"/>
    </source>
</evidence>
<dbReference type="GO" id="GO:0003723">
    <property type="term" value="F:RNA binding"/>
    <property type="evidence" value="ECO:0007669"/>
    <property type="project" value="InterPro"/>
</dbReference>
<dbReference type="PANTHER" id="PTHR11142:SF5">
    <property type="entry name" value="TRNA PSEUDOURIDINE(38_39) SYNTHASE"/>
    <property type="match status" value="1"/>
</dbReference>
<dbReference type="PANTHER" id="PTHR11142">
    <property type="entry name" value="PSEUDOURIDYLATE SYNTHASE"/>
    <property type="match status" value="1"/>
</dbReference>
<keyword evidence="1 2" id="KW-0413">Isomerase</keyword>
<dbReference type="SUPFAM" id="SSF55120">
    <property type="entry name" value="Pseudouridine synthase"/>
    <property type="match status" value="1"/>
</dbReference>
<comment type="similarity">
    <text evidence="2">Belongs to the tRNA pseudouridine synthase TruA family.</text>
</comment>
<dbReference type="InterPro" id="IPR020094">
    <property type="entry name" value="TruA/RsuA/RluB/E/F_N"/>
</dbReference>
<gene>
    <name evidence="4" type="ORF">BDFB_012333</name>
</gene>
<organism evidence="4 5">
    <name type="scientific">Asbolus verrucosus</name>
    <name type="common">Desert ironclad beetle</name>
    <dbReference type="NCBI Taxonomy" id="1661398"/>
    <lineage>
        <taxon>Eukaryota</taxon>
        <taxon>Metazoa</taxon>
        <taxon>Ecdysozoa</taxon>
        <taxon>Arthropoda</taxon>
        <taxon>Hexapoda</taxon>
        <taxon>Insecta</taxon>
        <taxon>Pterygota</taxon>
        <taxon>Neoptera</taxon>
        <taxon>Endopterygota</taxon>
        <taxon>Coleoptera</taxon>
        <taxon>Polyphaga</taxon>
        <taxon>Cucujiformia</taxon>
        <taxon>Tenebrionidae</taxon>
        <taxon>Pimeliinae</taxon>
        <taxon>Asbolus</taxon>
    </lineage>
</organism>
<comment type="caution">
    <text evidence="4">The sequence shown here is derived from an EMBL/GenBank/DDBJ whole genome shotgun (WGS) entry which is preliminary data.</text>
</comment>
<evidence type="ECO:0000313" key="5">
    <source>
        <dbReference type="Proteomes" id="UP000292052"/>
    </source>
</evidence>
<dbReference type="STRING" id="1661398.A0A482W5A1"/>
<dbReference type="OrthoDB" id="25767at2759"/>
<dbReference type="GO" id="GO:0005634">
    <property type="term" value="C:nucleus"/>
    <property type="evidence" value="ECO:0007669"/>
    <property type="project" value="TreeGrafter"/>
</dbReference>
<name>A0A482W5A1_ASBVE</name>
<dbReference type="InterPro" id="IPR001406">
    <property type="entry name" value="PsdUridine_synth_TruA"/>
</dbReference>
<dbReference type="Gene3D" id="3.30.70.580">
    <property type="entry name" value="Pseudouridine synthase I, catalytic domain, N-terminal subdomain"/>
    <property type="match status" value="1"/>
</dbReference>
<keyword evidence="5" id="KW-1185">Reference proteome</keyword>
<dbReference type="GO" id="GO:1990481">
    <property type="term" value="P:mRNA pseudouridine synthesis"/>
    <property type="evidence" value="ECO:0007669"/>
    <property type="project" value="TreeGrafter"/>
</dbReference>
<evidence type="ECO:0000256" key="2">
    <source>
        <dbReference type="RuleBase" id="RU003792"/>
    </source>
</evidence>
<sequence>CNYHHVLLKFLYLGWDYQGYVTQEDTINTIEHHIFEALKKTCLIEDRASSNYHRCGRTDKGARTYKYFFPKGRLDIEQMKFASNYLVGTHDFRNFCKMDVNNGVVEFIRTISSIEIKNFSTEIRCILGILILIGQNKEKPEVVLELLDIANHP</sequence>
<dbReference type="AlphaFoldDB" id="A0A482W5A1"/>
<feature type="non-terminal residue" evidence="4">
    <location>
        <position position="153"/>
    </location>
</feature>
<evidence type="ECO:0000259" key="3">
    <source>
        <dbReference type="Pfam" id="PF01416"/>
    </source>
</evidence>
<dbReference type="GO" id="GO:0031119">
    <property type="term" value="P:tRNA pseudouridine synthesis"/>
    <property type="evidence" value="ECO:0007669"/>
    <property type="project" value="TreeGrafter"/>
</dbReference>
<protein>
    <recommendedName>
        <fullName evidence="2">tRNA pseudouridine synthase</fullName>
        <ecNumber evidence="2">5.4.99.12</ecNumber>
    </recommendedName>
</protein>
<dbReference type="InterPro" id="IPR020103">
    <property type="entry name" value="PsdUridine_synth_cat_dom_sf"/>
</dbReference>
<dbReference type="InterPro" id="IPR020097">
    <property type="entry name" value="PsdUridine_synth_TruA_a/b_dom"/>
</dbReference>
<evidence type="ECO:0000313" key="4">
    <source>
        <dbReference type="EMBL" id="RZC40246.1"/>
    </source>
</evidence>
<dbReference type="EC" id="5.4.99.12" evidence="2"/>